<reference evidence="1" key="1">
    <citation type="submission" date="2014-09" db="EMBL/GenBank/DDBJ databases">
        <authorList>
            <person name="Magalhaes I.L.F."/>
            <person name="Oliveira U."/>
            <person name="Santos F.R."/>
            <person name="Vidigal T.H.D.A."/>
            <person name="Brescovit A.D."/>
            <person name="Santos A.J."/>
        </authorList>
    </citation>
    <scope>NUCLEOTIDE SEQUENCE</scope>
    <source>
        <tissue evidence="1">Shoot tissue taken approximately 20 cm above the soil surface</tissue>
    </source>
</reference>
<dbReference type="EMBL" id="GBRH01235889">
    <property type="protein sequence ID" value="JAD62006.1"/>
    <property type="molecule type" value="Transcribed_RNA"/>
</dbReference>
<accession>A0A0A9BF89</accession>
<protein>
    <submittedName>
        <fullName evidence="1">Uncharacterized protein</fullName>
    </submittedName>
</protein>
<organism evidence="1">
    <name type="scientific">Arundo donax</name>
    <name type="common">Giant reed</name>
    <name type="synonym">Donax arundinaceus</name>
    <dbReference type="NCBI Taxonomy" id="35708"/>
    <lineage>
        <taxon>Eukaryota</taxon>
        <taxon>Viridiplantae</taxon>
        <taxon>Streptophyta</taxon>
        <taxon>Embryophyta</taxon>
        <taxon>Tracheophyta</taxon>
        <taxon>Spermatophyta</taxon>
        <taxon>Magnoliopsida</taxon>
        <taxon>Liliopsida</taxon>
        <taxon>Poales</taxon>
        <taxon>Poaceae</taxon>
        <taxon>PACMAD clade</taxon>
        <taxon>Arundinoideae</taxon>
        <taxon>Arundineae</taxon>
        <taxon>Arundo</taxon>
    </lineage>
</organism>
<reference evidence="1" key="2">
    <citation type="journal article" date="2015" name="Data Brief">
        <title>Shoot transcriptome of the giant reed, Arundo donax.</title>
        <authorList>
            <person name="Barrero R.A."/>
            <person name="Guerrero F.D."/>
            <person name="Moolhuijzen P."/>
            <person name="Goolsby J.A."/>
            <person name="Tidwell J."/>
            <person name="Bellgard S.E."/>
            <person name="Bellgard M.I."/>
        </authorList>
    </citation>
    <scope>NUCLEOTIDE SEQUENCE</scope>
    <source>
        <tissue evidence="1">Shoot tissue taken approximately 20 cm above the soil surface</tissue>
    </source>
</reference>
<sequence length="18" mass="2155">MDQRKVDITEIEDFGIFV</sequence>
<name>A0A0A9BF89_ARUDO</name>
<dbReference type="AlphaFoldDB" id="A0A0A9BF89"/>
<proteinExistence type="predicted"/>
<evidence type="ECO:0000313" key="1">
    <source>
        <dbReference type="EMBL" id="JAD62006.1"/>
    </source>
</evidence>